<name>A0ACC2QVU1_9NEOP</name>
<reference evidence="1" key="1">
    <citation type="submission" date="2023-03" db="EMBL/GenBank/DDBJ databases">
        <title>Chromosome-level genomes of two armyworms, Mythimna separata and Mythimna loreyi, provide insights into the biosynthesis and reception of sex pheromones.</title>
        <authorList>
            <person name="Zhao H."/>
        </authorList>
    </citation>
    <scope>NUCLEOTIDE SEQUENCE</scope>
    <source>
        <strain evidence="1">BeijingLab</strain>
    </source>
</reference>
<comment type="caution">
    <text evidence="1">The sequence shown here is derived from an EMBL/GenBank/DDBJ whole genome shotgun (WGS) entry which is preliminary data.</text>
</comment>
<organism evidence="1 2">
    <name type="scientific">Mythimna loreyi</name>
    <dbReference type="NCBI Taxonomy" id="667449"/>
    <lineage>
        <taxon>Eukaryota</taxon>
        <taxon>Metazoa</taxon>
        <taxon>Ecdysozoa</taxon>
        <taxon>Arthropoda</taxon>
        <taxon>Hexapoda</taxon>
        <taxon>Insecta</taxon>
        <taxon>Pterygota</taxon>
        <taxon>Neoptera</taxon>
        <taxon>Endopterygota</taxon>
        <taxon>Lepidoptera</taxon>
        <taxon>Glossata</taxon>
        <taxon>Ditrysia</taxon>
        <taxon>Noctuoidea</taxon>
        <taxon>Noctuidae</taxon>
        <taxon>Noctuinae</taxon>
        <taxon>Hadenini</taxon>
        <taxon>Mythimna</taxon>
    </lineage>
</organism>
<proteinExistence type="predicted"/>
<gene>
    <name evidence="1" type="ORF">PYW08_015512</name>
</gene>
<dbReference type="EMBL" id="CM056783">
    <property type="protein sequence ID" value="KAJ8727115.1"/>
    <property type="molecule type" value="Genomic_DNA"/>
</dbReference>
<accession>A0ACC2QVU1</accession>
<keyword evidence="2" id="KW-1185">Reference proteome</keyword>
<evidence type="ECO:0000313" key="1">
    <source>
        <dbReference type="EMBL" id="KAJ8727115.1"/>
    </source>
</evidence>
<sequence>MAKHIIIVVFMLSVCAWQAHAAVNCTATGAGRQADPDDTTCKNYTLCVYVSSSNTYVSYDYVCPTTSFFNPALSQCTNNYTCPANSTNSNTTSSVCTADGFFADPNSSNCSSYIECVNIDGTYLETTYTCPDNIPHEEVKLGVENMFGVSQMNFLPVGLNFLDFRT</sequence>
<dbReference type="Proteomes" id="UP001231649">
    <property type="component" value="Chromosome 7"/>
</dbReference>
<evidence type="ECO:0000313" key="2">
    <source>
        <dbReference type="Proteomes" id="UP001231649"/>
    </source>
</evidence>
<protein>
    <submittedName>
        <fullName evidence="1">Uncharacterized protein</fullName>
    </submittedName>
</protein>